<feature type="transmembrane region" description="Helical" evidence="6">
    <location>
        <begin position="12"/>
        <end position="34"/>
    </location>
</feature>
<evidence type="ECO:0000313" key="9">
    <source>
        <dbReference type="Proteomes" id="UP000536441"/>
    </source>
</evidence>
<evidence type="ECO:0000256" key="1">
    <source>
        <dbReference type="ARBA" id="ARBA00004651"/>
    </source>
</evidence>
<comment type="caution">
    <text evidence="8">The sequence shown here is derived from an EMBL/GenBank/DDBJ whole genome shotgun (WGS) entry which is preliminary data.</text>
</comment>
<dbReference type="GO" id="GO:0005886">
    <property type="term" value="C:plasma membrane"/>
    <property type="evidence" value="ECO:0007669"/>
    <property type="project" value="UniProtKB-SubCell"/>
</dbReference>
<dbReference type="Pfam" id="PF07690">
    <property type="entry name" value="MFS_1"/>
    <property type="match status" value="1"/>
</dbReference>
<dbReference type="GO" id="GO:0022857">
    <property type="term" value="F:transmembrane transporter activity"/>
    <property type="evidence" value="ECO:0007669"/>
    <property type="project" value="InterPro"/>
</dbReference>
<feature type="transmembrane region" description="Helical" evidence="6">
    <location>
        <begin position="292"/>
        <end position="310"/>
    </location>
</feature>
<evidence type="ECO:0000256" key="5">
    <source>
        <dbReference type="ARBA" id="ARBA00023136"/>
    </source>
</evidence>
<dbReference type="InterPro" id="IPR020846">
    <property type="entry name" value="MFS_dom"/>
</dbReference>
<evidence type="ECO:0000256" key="6">
    <source>
        <dbReference type="SAM" id="Phobius"/>
    </source>
</evidence>
<feature type="transmembrane region" description="Helical" evidence="6">
    <location>
        <begin position="219"/>
        <end position="240"/>
    </location>
</feature>
<keyword evidence="9" id="KW-1185">Reference proteome</keyword>
<reference evidence="8 9" key="1">
    <citation type="submission" date="2020-05" db="EMBL/GenBank/DDBJ databases">
        <title>Genome Sequencing of Type Strains.</title>
        <authorList>
            <person name="Lemaire J.F."/>
            <person name="Inderbitzin P."/>
            <person name="Gregorio O.A."/>
            <person name="Collins S.B."/>
            <person name="Wespe N."/>
            <person name="Knight-Connoni V."/>
        </authorList>
    </citation>
    <scope>NUCLEOTIDE SEQUENCE [LARGE SCALE GENOMIC DNA]</scope>
    <source>
        <strain evidence="8 9">DSM 100049</strain>
    </source>
</reference>
<keyword evidence="2" id="KW-1003">Cell membrane</keyword>
<dbReference type="SUPFAM" id="SSF103473">
    <property type="entry name" value="MFS general substrate transporter"/>
    <property type="match status" value="1"/>
</dbReference>
<feature type="transmembrane region" description="Helical" evidence="6">
    <location>
        <begin position="109"/>
        <end position="130"/>
    </location>
</feature>
<dbReference type="Gene3D" id="1.20.1250.20">
    <property type="entry name" value="MFS general substrate transporter like domains"/>
    <property type="match status" value="2"/>
</dbReference>
<gene>
    <name evidence="8" type="ORF">HP438_02715</name>
</gene>
<evidence type="ECO:0000313" key="8">
    <source>
        <dbReference type="EMBL" id="NUU45890.1"/>
    </source>
</evidence>
<feature type="transmembrane region" description="Helical" evidence="6">
    <location>
        <begin position="316"/>
        <end position="341"/>
    </location>
</feature>
<organism evidence="8 9">
    <name type="scientific">Sphingomonas zeae</name>
    <dbReference type="NCBI Taxonomy" id="1646122"/>
    <lineage>
        <taxon>Bacteria</taxon>
        <taxon>Pseudomonadati</taxon>
        <taxon>Pseudomonadota</taxon>
        <taxon>Alphaproteobacteria</taxon>
        <taxon>Sphingomonadales</taxon>
        <taxon>Sphingomonadaceae</taxon>
        <taxon>Sphingomonas</taxon>
    </lineage>
</organism>
<keyword evidence="3 6" id="KW-0812">Transmembrane</keyword>
<feature type="transmembrane region" description="Helical" evidence="6">
    <location>
        <begin position="82"/>
        <end position="103"/>
    </location>
</feature>
<proteinExistence type="predicted"/>
<feature type="transmembrane region" description="Helical" evidence="6">
    <location>
        <begin position="151"/>
        <end position="172"/>
    </location>
</feature>
<dbReference type="PANTHER" id="PTHR43124:SF3">
    <property type="entry name" value="CHLORAMPHENICOL EFFLUX PUMP RV0191"/>
    <property type="match status" value="1"/>
</dbReference>
<dbReference type="PANTHER" id="PTHR43124">
    <property type="entry name" value="PURINE EFFLUX PUMP PBUE"/>
    <property type="match status" value="1"/>
</dbReference>
<feature type="transmembrane region" description="Helical" evidence="6">
    <location>
        <begin position="178"/>
        <end position="198"/>
    </location>
</feature>
<feature type="transmembrane region" description="Helical" evidence="6">
    <location>
        <begin position="389"/>
        <end position="408"/>
    </location>
</feature>
<evidence type="ECO:0000256" key="4">
    <source>
        <dbReference type="ARBA" id="ARBA00022989"/>
    </source>
</evidence>
<feature type="transmembrane region" description="Helical" evidence="6">
    <location>
        <begin position="46"/>
        <end position="70"/>
    </location>
</feature>
<evidence type="ECO:0000259" key="7">
    <source>
        <dbReference type="PROSITE" id="PS50850"/>
    </source>
</evidence>
<dbReference type="RefSeq" id="WP_175310676.1">
    <property type="nucleotide sequence ID" value="NZ_JABMCH010000049.1"/>
</dbReference>
<name>A0A7Y6EFZ3_9SPHN</name>
<comment type="subcellular location">
    <subcellularLocation>
        <location evidence="1">Cell membrane</location>
        <topology evidence="1">Multi-pass membrane protein</topology>
    </subcellularLocation>
</comment>
<keyword evidence="4 6" id="KW-1133">Transmembrane helix</keyword>
<dbReference type="EMBL" id="JABMCH010000049">
    <property type="protein sequence ID" value="NUU45890.1"/>
    <property type="molecule type" value="Genomic_DNA"/>
</dbReference>
<protein>
    <submittedName>
        <fullName evidence="8">MFS transporter</fullName>
    </submittedName>
</protein>
<accession>A0A7Y6EFZ3</accession>
<feature type="domain" description="Major facilitator superfamily (MFS) profile" evidence="7">
    <location>
        <begin position="12"/>
        <end position="413"/>
    </location>
</feature>
<dbReference type="Proteomes" id="UP000536441">
    <property type="component" value="Unassembled WGS sequence"/>
</dbReference>
<dbReference type="InterPro" id="IPR036259">
    <property type="entry name" value="MFS_trans_sf"/>
</dbReference>
<evidence type="ECO:0000256" key="2">
    <source>
        <dbReference type="ARBA" id="ARBA00022475"/>
    </source>
</evidence>
<keyword evidence="5 6" id="KW-0472">Membrane</keyword>
<dbReference type="InterPro" id="IPR050189">
    <property type="entry name" value="MFS_Efflux_Transporters"/>
</dbReference>
<evidence type="ECO:0000256" key="3">
    <source>
        <dbReference type="ARBA" id="ARBA00022692"/>
    </source>
</evidence>
<sequence length="421" mass="42661">MPLSLPHRGYRIAMLMALAHMLAVGDRFLLSILIEPIKADLGLGDAAIGVLQGPAFAFVNGAAVVPMVLLARHWPVARLLPIALLGSSVATIACALAGSVGMLVPARMLLGLAQAAIGPAAMGLIVAAMVPAHRGRGISLFTAGAALGRGLALIGGGGLLAVFALPALSMLPVAPWRLTFATAGLLGLPVALLIGRLAEPMGQREDRRGRMGAALRHMIADRAMLAPHILSALCAALVLQSLTSWSASLLIRMHALPPPLAGFQVGIVMMLAGAGGHALGGVLADRPGRARAPVLMLIGLALCALALWPLTRTDSLIVAVMALVVAVAGLSIALANGMIGLQARIPPALRVEGTAIFLTIVTLLGTALGPWWVGLASQAIAGPTGLAEAIGRVLGMTCLLGCGAAWVAGRRVTIPPLAGAA</sequence>
<feature type="transmembrane region" description="Helical" evidence="6">
    <location>
        <begin position="260"/>
        <end position="280"/>
    </location>
</feature>
<dbReference type="InterPro" id="IPR011701">
    <property type="entry name" value="MFS"/>
</dbReference>
<dbReference type="AlphaFoldDB" id="A0A7Y6EFZ3"/>
<dbReference type="PROSITE" id="PS50850">
    <property type="entry name" value="MFS"/>
    <property type="match status" value="1"/>
</dbReference>
<feature type="transmembrane region" description="Helical" evidence="6">
    <location>
        <begin position="353"/>
        <end position="373"/>
    </location>
</feature>